<reference evidence="2" key="1">
    <citation type="journal article" date="2015" name="Nature">
        <title>Complex archaea that bridge the gap between prokaryotes and eukaryotes.</title>
        <authorList>
            <person name="Spang A."/>
            <person name="Saw J.H."/>
            <person name="Jorgensen S.L."/>
            <person name="Zaremba-Niedzwiedzka K."/>
            <person name="Martijn J."/>
            <person name="Lind A.E."/>
            <person name="van Eijk R."/>
            <person name="Schleper C."/>
            <person name="Guy L."/>
            <person name="Ettema T.J."/>
        </authorList>
    </citation>
    <scope>NUCLEOTIDE SEQUENCE</scope>
</reference>
<dbReference type="EMBL" id="LAZR01005268">
    <property type="protein sequence ID" value="KKN01380.1"/>
    <property type="molecule type" value="Genomic_DNA"/>
</dbReference>
<proteinExistence type="predicted"/>
<evidence type="ECO:0000313" key="2">
    <source>
        <dbReference type="EMBL" id="KKN01380.1"/>
    </source>
</evidence>
<accession>A0A0F9M1Z9</accession>
<comment type="caution">
    <text evidence="2">The sequence shown here is derived from an EMBL/GenBank/DDBJ whole genome shotgun (WGS) entry which is preliminary data.</text>
</comment>
<sequence>MDRSETYVKMSDNPDIQEDHTDSEGDLYAYYFNGRDNYRELEFIRYSSYQQNPKHYSHLQAIWLPRQDQLQEMVGFTGQNCGWFYHWVSSEIYDLPDDKQNYRFKDHWYRHIPDYFNGSMEQLLLAFLMKEKYNKVWEGEIWQISLS</sequence>
<organism evidence="2">
    <name type="scientific">marine sediment metagenome</name>
    <dbReference type="NCBI Taxonomy" id="412755"/>
    <lineage>
        <taxon>unclassified sequences</taxon>
        <taxon>metagenomes</taxon>
        <taxon>ecological metagenomes</taxon>
    </lineage>
</organism>
<gene>
    <name evidence="2" type="ORF">LCGC14_1128290</name>
</gene>
<protein>
    <submittedName>
        <fullName evidence="2">Uncharacterized protein</fullName>
    </submittedName>
</protein>
<dbReference type="AlphaFoldDB" id="A0A0F9M1Z9"/>
<feature type="region of interest" description="Disordered" evidence="1">
    <location>
        <begin position="1"/>
        <end position="21"/>
    </location>
</feature>
<name>A0A0F9M1Z9_9ZZZZ</name>
<evidence type="ECO:0000256" key="1">
    <source>
        <dbReference type="SAM" id="MobiDB-lite"/>
    </source>
</evidence>